<dbReference type="Proteomes" id="UP000192478">
    <property type="component" value="Chromosome"/>
</dbReference>
<sequence length="88" mass="9619">MVIHGYIAISIFLALMAFPCLYRAYAGPTAIDRVVAINVVSTKVTVLIVFLAIITNQDAFIDVALIYSMMGFIATICVSKYIEKGNLL</sequence>
<evidence type="ECO:0000256" key="8">
    <source>
        <dbReference type="SAM" id="Phobius"/>
    </source>
</evidence>
<feature type="transmembrane region" description="Helical" evidence="8">
    <location>
        <begin position="6"/>
        <end position="22"/>
    </location>
</feature>
<dbReference type="KEGG" id="cfm:BJL90_02085"/>
<organism evidence="10 12">
    <name type="scientific">Clostridium formicaceticum</name>
    <dbReference type="NCBI Taxonomy" id="1497"/>
    <lineage>
        <taxon>Bacteria</taxon>
        <taxon>Bacillati</taxon>
        <taxon>Bacillota</taxon>
        <taxon>Clostridia</taxon>
        <taxon>Eubacteriales</taxon>
        <taxon>Clostridiaceae</taxon>
        <taxon>Clostridium</taxon>
    </lineage>
</organism>
<dbReference type="EMBL" id="CP020559">
    <property type="protein sequence ID" value="ARE89248.1"/>
    <property type="molecule type" value="Genomic_DNA"/>
</dbReference>
<keyword evidence="4" id="KW-1003">Cell membrane</keyword>
<evidence type="ECO:0000313" key="9">
    <source>
        <dbReference type="EMBL" id="AOY74851.1"/>
    </source>
</evidence>
<comment type="similarity">
    <text evidence="2">Belongs to the CPA3 antiporters (TC 2.A.63) subunit F family.</text>
</comment>
<accession>A0AAC9WHR3</accession>
<keyword evidence="6 8" id="KW-1133">Transmembrane helix</keyword>
<name>A0AAC9WHR3_9CLOT</name>
<evidence type="ECO:0000313" key="10">
    <source>
        <dbReference type="EMBL" id="ARE89248.1"/>
    </source>
</evidence>
<dbReference type="InterPro" id="IPR007208">
    <property type="entry name" value="MrpF/PhaF-like"/>
</dbReference>
<feature type="transmembrane region" description="Helical" evidence="8">
    <location>
        <begin position="34"/>
        <end position="54"/>
    </location>
</feature>
<evidence type="ECO:0000313" key="12">
    <source>
        <dbReference type="Proteomes" id="UP000192478"/>
    </source>
</evidence>
<dbReference type="EMBL" id="CP017603">
    <property type="protein sequence ID" value="AOY74851.1"/>
    <property type="molecule type" value="Genomic_DNA"/>
</dbReference>
<keyword evidence="3" id="KW-0813">Transport</keyword>
<dbReference type="GO" id="GO:0005886">
    <property type="term" value="C:plasma membrane"/>
    <property type="evidence" value="ECO:0007669"/>
    <property type="project" value="UniProtKB-SubCell"/>
</dbReference>
<evidence type="ECO:0000313" key="11">
    <source>
        <dbReference type="Proteomes" id="UP000177894"/>
    </source>
</evidence>
<evidence type="ECO:0000256" key="2">
    <source>
        <dbReference type="ARBA" id="ARBA00009212"/>
    </source>
</evidence>
<dbReference type="AlphaFoldDB" id="A0AAC9WHR3"/>
<evidence type="ECO:0000256" key="6">
    <source>
        <dbReference type="ARBA" id="ARBA00022989"/>
    </source>
</evidence>
<keyword evidence="11" id="KW-1185">Reference proteome</keyword>
<dbReference type="PANTHER" id="PTHR34702:SF1">
    <property type="entry name" value="NA(+)_H(+) ANTIPORTER SUBUNIT F"/>
    <property type="match status" value="1"/>
</dbReference>
<feature type="transmembrane region" description="Helical" evidence="8">
    <location>
        <begin position="60"/>
        <end position="82"/>
    </location>
</feature>
<keyword evidence="5 8" id="KW-0812">Transmembrane</keyword>
<evidence type="ECO:0000256" key="7">
    <source>
        <dbReference type="ARBA" id="ARBA00023136"/>
    </source>
</evidence>
<dbReference type="GO" id="GO:0015385">
    <property type="term" value="F:sodium:proton antiporter activity"/>
    <property type="evidence" value="ECO:0007669"/>
    <property type="project" value="TreeGrafter"/>
</dbReference>
<reference evidence="10 12" key="2">
    <citation type="submission" date="2017-03" db="EMBL/GenBank/DDBJ databases">
        <title>Complete sequence of Clostridium formicaceticum DSM 92.</title>
        <authorList>
            <person name="Poehlein A."/>
            <person name="Karl M."/>
            <person name="Bengelsdorf F.R."/>
            <person name="Duerre P."/>
            <person name="Daniel R."/>
        </authorList>
    </citation>
    <scope>NUCLEOTIDE SEQUENCE [LARGE SCALE GENOMIC DNA]</scope>
    <source>
        <strain evidence="10 12">DSM 92</strain>
    </source>
</reference>
<dbReference type="Pfam" id="PF04066">
    <property type="entry name" value="MrpF_PhaF"/>
    <property type="match status" value="1"/>
</dbReference>
<keyword evidence="7 8" id="KW-0472">Membrane</keyword>
<evidence type="ECO:0000256" key="5">
    <source>
        <dbReference type="ARBA" id="ARBA00022692"/>
    </source>
</evidence>
<protein>
    <submittedName>
        <fullName evidence="9">Cation:proton antiporter</fullName>
    </submittedName>
    <submittedName>
        <fullName evidence="10">Na(+)/H(+) antiporter subunit F</fullName>
    </submittedName>
</protein>
<proteinExistence type="inferred from homology"/>
<reference evidence="9 11" key="1">
    <citation type="submission" date="2016-10" db="EMBL/GenBank/DDBJ databases">
        <title>Complete Genome Sequence of Acetogen Clostridium formicoaceticum ATCC 27076.</title>
        <authorList>
            <person name="Bao T."/>
            <person name="Cheng C."/>
            <person name="Zhao J."/>
            <person name="Yang S.-T."/>
            <person name="Wang J."/>
            <person name="Wang M."/>
        </authorList>
    </citation>
    <scope>NUCLEOTIDE SEQUENCE [LARGE SCALE GENOMIC DNA]</scope>
    <source>
        <strain evidence="9 11">ATCC 27076</strain>
    </source>
</reference>
<comment type="subcellular location">
    <subcellularLocation>
        <location evidence="1">Cell membrane</location>
        <topology evidence="1">Multi-pass membrane protein</topology>
    </subcellularLocation>
</comment>
<dbReference type="PANTHER" id="PTHR34702">
    <property type="entry name" value="NA(+)/H(+) ANTIPORTER SUBUNIT F1"/>
    <property type="match status" value="1"/>
</dbReference>
<evidence type="ECO:0000256" key="4">
    <source>
        <dbReference type="ARBA" id="ARBA00022475"/>
    </source>
</evidence>
<evidence type="ECO:0000256" key="3">
    <source>
        <dbReference type="ARBA" id="ARBA00022448"/>
    </source>
</evidence>
<gene>
    <name evidence="10" type="primary">mrpF</name>
    <name evidence="9" type="ORF">BJL90_02085</name>
    <name evidence="10" type="ORF">CLFO_36550</name>
</gene>
<evidence type="ECO:0000256" key="1">
    <source>
        <dbReference type="ARBA" id="ARBA00004651"/>
    </source>
</evidence>
<dbReference type="Proteomes" id="UP000177894">
    <property type="component" value="Chromosome"/>
</dbReference>
<dbReference type="RefSeq" id="WP_070963849.1">
    <property type="nucleotide sequence ID" value="NZ_CP017603.1"/>
</dbReference>